<evidence type="ECO:0000259" key="9">
    <source>
        <dbReference type="PROSITE" id="PS50157"/>
    </source>
</evidence>
<organism evidence="10 11">
    <name type="scientific">Strongyloides stercoralis</name>
    <name type="common">Threadworm</name>
    <dbReference type="NCBI Taxonomy" id="6248"/>
    <lineage>
        <taxon>Eukaryota</taxon>
        <taxon>Metazoa</taxon>
        <taxon>Ecdysozoa</taxon>
        <taxon>Nematoda</taxon>
        <taxon>Chromadorea</taxon>
        <taxon>Rhabditida</taxon>
        <taxon>Tylenchina</taxon>
        <taxon>Panagrolaimomorpha</taxon>
        <taxon>Strongyloidoidea</taxon>
        <taxon>Strongyloididae</taxon>
        <taxon>Strongyloides</taxon>
    </lineage>
</organism>
<dbReference type="InterPro" id="IPR013087">
    <property type="entry name" value="Znf_C2H2_type"/>
</dbReference>
<evidence type="ECO:0000256" key="7">
    <source>
        <dbReference type="PROSITE-ProRule" id="PRU00042"/>
    </source>
</evidence>
<evidence type="ECO:0000256" key="4">
    <source>
        <dbReference type="ARBA" id="ARBA00022771"/>
    </source>
</evidence>
<dbReference type="InterPro" id="IPR050888">
    <property type="entry name" value="ZnF_C2H2-type_TF"/>
</dbReference>
<feature type="compositionally biased region" description="Acidic residues" evidence="8">
    <location>
        <begin position="768"/>
        <end position="783"/>
    </location>
</feature>
<feature type="domain" description="C2H2-type" evidence="9">
    <location>
        <begin position="303"/>
        <end position="331"/>
    </location>
</feature>
<dbReference type="AlphaFoldDB" id="A0AAF5CYP5"/>
<accession>A0AAF5CYP5</accession>
<keyword evidence="10" id="KW-1185">Reference proteome</keyword>
<evidence type="ECO:0000313" key="11">
    <source>
        <dbReference type="WBParaSite" id="TCONS_00003660.p1"/>
    </source>
</evidence>
<sequence length="783" mass="87684">TITTSTYYLPEHQRSDVESYQCLYCPNAVFLTSAGYLKHGREKHSSQIDEIEADAEAVETYWKLTNELNCPENIGNIIEEDNEELDEEYYAIDEDGNVLVLQSPIDEHLEDVNSSNTSRKQLNSREYGNSSNCMPYTMNPPLGLRFTTKHTSGSRNIESVGNSLENNGESSRKGNSTVVSQTVLFKTSCPFCKMEMVKPSLLVRHIYRVHNVINFESIVESKGMPDMELRVDNGRVSFFCCGSFFDSRFTFMEHRKSKEEDSNSTTNFLSNFVVAAVGALSGNSLNGTQLNVGVDNEVVVSGFRCTECDVRKSTSEELESHIKIEHLSWLPFECPICATKRSNSTQMREHMHSAHRNKDARFLYNDNPLAQKTLRMMMDSSLAPTRKRTASYHSNNDLCNGDIENIAGSSSTGALDSCVFDAPSTSNTTFDLTALLNGSSTTKKAKMECNDNNTTLLTSDNNAGVADTSLSSINLLGGLENLLKGTKNNGFTNDDDKRPKSLSKKRVVGICSSCKKPVTVGSRQVHIFYHLAKDYQKYRFRCLFDGCSVAHYRKDQLEAHHTKVHGEITPDKLGDCTQELTEDCHDLSMKLLGTASNNPGPTAEEGQELFDSMQKEALLQMMSKKSKKRKTLHYPKLFLNSMAGAAGDPSRVDMIDCKICQKSIVAKIKGFHILWHVGKETGCPRYSCKLCDYKHDRSASVKQHGSREHDSEDVVEDLVNLNPDLVKEVSEKCFGAMLMSIKNEIPENNEDDYKNEDGSVEKEVHDEEEKEDCDEEAEEEDSS</sequence>
<feature type="region of interest" description="Disordered" evidence="8">
    <location>
        <begin position="745"/>
        <end position="783"/>
    </location>
</feature>
<keyword evidence="5" id="KW-0862">Zinc</keyword>
<dbReference type="GO" id="GO:0005634">
    <property type="term" value="C:nucleus"/>
    <property type="evidence" value="ECO:0007669"/>
    <property type="project" value="UniProtKB-SubCell"/>
</dbReference>
<dbReference type="SUPFAM" id="SSF57667">
    <property type="entry name" value="beta-beta-alpha zinc fingers"/>
    <property type="match status" value="1"/>
</dbReference>
<evidence type="ECO:0000256" key="1">
    <source>
        <dbReference type="ARBA" id="ARBA00004123"/>
    </source>
</evidence>
<feature type="domain" description="C2H2-type" evidence="9">
    <location>
        <begin position="332"/>
        <end position="360"/>
    </location>
</feature>
<protein>
    <submittedName>
        <fullName evidence="11">C2H2-type domain-containing protein</fullName>
    </submittedName>
</protein>
<dbReference type="InterPro" id="IPR036236">
    <property type="entry name" value="Znf_C2H2_sf"/>
</dbReference>
<keyword evidence="4 7" id="KW-0863">Zinc-finger</keyword>
<evidence type="ECO:0000256" key="5">
    <source>
        <dbReference type="ARBA" id="ARBA00022833"/>
    </source>
</evidence>
<evidence type="ECO:0000256" key="3">
    <source>
        <dbReference type="ARBA" id="ARBA00022737"/>
    </source>
</evidence>
<evidence type="ECO:0000256" key="6">
    <source>
        <dbReference type="ARBA" id="ARBA00023242"/>
    </source>
</evidence>
<feature type="region of interest" description="Disordered" evidence="8">
    <location>
        <begin position="110"/>
        <end position="134"/>
    </location>
</feature>
<dbReference type="Gene3D" id="3.30.160.60">
    <property type="entry name" value="Classic Zinc Finger"/>
    <property type="match status" value="1"/>
</dbReference>
<dbReference type="PROSITE" id="PS50157">
    <property type="entry name" value="ZINC_FINGER_C2H2_2"/>
    <property type="match status" value="2"/>
</dbReference>
<dbReference type="PROSITE" id="PS00028">
    <property type="entry name" value="ZINC_FINGER_C2H2_1"/>
    <property type="match status" value="1"/>
</dbReference>
<dbReference type="Proteomes" id="UP000035681">
    <property type="component" value="Unplaced"/>
</dbReference>
<feature type="compositionally biased region" description="Polar residues" evidence="8">
    <location>
        <begin position="112"/>
        <end position="134"/>
    </location>
</feature>
<dbReference type="SMART" id="SM00355">
    <property type="entry name" value="ZnF_C2H2"/>
    <property type="match status" value="7"/>
</dbReference>
<evidence type="ECO:0000256" key="8">
    <source>
        <dbReference type="SAM" id="MobiDB-lite"/>
    </source>
</evidence>
<dbReference type="PANTHER" id="PTHR24406">
    <property type="entry name" value="TRANSCRIPTIONAL REPRESSOR CTCFL-RELATED"/>
    <property type="match status" value="1"/>
</dbReference>
<dbReference type="GO" id="GO:0008270">
    <property type="term" value="F:zinc ion binding"/>
    <property type="evidence" value="ECO:0007669"/>
    <property type="project" value="UniProtKB-KW"/>
</dbReference>
<comment type="subcellular location">
    <subcellularLocation>
        <location evidence="1">Nucleus</location>
    </subcellularLocation>
</comment>
<feature type="compositionally biased region" description="Basic and acidic residues" evidence="8">
    <location>
        <begin position="751"/>
        <end position="767"/>
    </location>
</feature>
<feature type="region of interest" description="Disordered" evidence="8">
    <location>
        <begin position="153"/>
        <end position="173"/>
    </location>
</feature>
<evidence type="ECO:0000313" key="10">
    <source>
        <dbReference type="Proteomes" id="UP000035681"/>
    </source>
</evidence>
<keyword evidence="3" id="KW-0677">Repeat</keyword>
<dbReference type="WBParaSite" id="TCONS_00003660.p1">
    <property type="protein sequence ID" value="TCONS_00003660.p1"/>
    <property type="gene ID" value="XLOC_000087"/>
</dbReference>
<name>A0AAF5CYP5_STRER</name>
<keyword evidence="2" id="KW-0479">Metal-binding</keyword>
<evidence type="ECO:0000256" key="2">
    <source>
        <dbReference type="ARBA" id="ARBA00022723"/>
    </source>
</evidence>
<reference evidence="11" key="1">
    <citation type="submission" date="2024-02" db="UniProtKB">
        <authorList>
            <consortium name="WormBaseParasite"/>
        </authorList>
    </citation>
    <scope>IDENTIFICATION</scope>
</reference>
<proteinExistence type="predicted"/>
<keyword evidence="6" id="KW-0539">Nucleus</keyword>